<evidence type="ECO:0000313" key="2">
    <source>
        <dbReference type="Proteomes" id="UP000830401"/>
    </source>
</evidence>
<gene>
    <name evidence="1" type="ORF">MUN86_16970</name>
</gene>
<proteinExistence type="predicted"/>
<dbReference type="Proteomes" id="UP000830401">
    <property type="component" value="Chromosome"/>
</dbReference>
<dbReference type="RefSeq" id="WP_245119241.1">
    <property type="nucleotide sequence ID" value="NZ_CP095061.1"/>
</dbReference>
<dbReference type="EMBL" id="CP095061">
    <property type="protein sequence ID" value="UOQ65233.1"/>
    <property type="molecule type" value="Genomic_DNA"/>
</dbReference>
<evidence type="ECO:0000313" key="1">
    <source>
        <dbReference type="EMBL" id="UOQ65233.1"/>
    </source>
</evidence>
<protein>
    <submittedName>
        <fullName evidence="1">Uncharacterized protein</fullName>
    </submittedName>
</protein>
<accession>A0ABY4G301</accession>
<keyword evidence="2" id="KW-1185">Reference proteome</keyword>
<reference evidence="1" key="1">
    <citation type="submission" date="2022-04" db="EMBL/GenBank/DDBJ databases">
        <title>Hymenobacter sp. isolated from the air.</title>
        <authorList>
            <person name="Won M."/>
            <person name="Lee C.-M."/>
            <person name="Woen H.-Y."/>
            <person name="Kwon S.-W."/>
        </authorList>
    </citation>
    <scope>NUCLEOTIDE SEQUENCE</scope>
    <source>
        <strain evidence="1">5420S-77</strain>
    </source>
</reference>
<organism evidence="1 2">
    <name type="scientific">Hymenobacter volaticus</name>
    <dbReference type="NCBI Taxonomy" id="2932254"/>
    <lineage>
        <taxon>Bacteria</taxon>
        <taxon>Pseudomonadati</taxon>
        <taxon>Bacteroidota</taxon>
        <taxon>Cytophagia</taxon>
        <taxon>Cytophagales</taxon>
        <taxon>Hymenobacteraceae</taxon>
        <taxon>Hymenobacter</taxon>
    </lineage>
</organism>
<name>A0ABY4G301_9BACT</name>
<sequence>MLLLDSNAEFTGTARNTHVLWRQDFEQTALGICGTPALQGNCSLALDSLHRQSTEWIIPARPGQFEWLRAYADARADQKEWDLNRMTQYVIRFRHGNDIVKARTIRFQRALDAAWPRTLFFDVRPPKEEFDSISITFLYYGTTANLLLDNARLEAFDE</sequence>